<dbReference type="AlphaFoldDB" id="A0A1H4FWT1"/>
<dbReference type="Proteomes" id="UP000198773">
    <property type="component" value="Unassembled WGS sequence"/>
</dbReference>
<dbReference type="STRING" id="152573.SAMN04488051_1144"/>
<protein>
    <submittedName>
        <fullName evidence="3">Uncharacterized protein</fullName>
    </submittedName>
</protein>
<dbReference type="EMBL" id="FNRM01000014">
    <property type="protein sequence ID" value="SEB01764.1"/>
    <property type="molecule type" value="Genomic_DNA"/>
</dbReference>
<dbReference type="OrthoDB" id="6272280at2"/>
<keyword evidence="2" id="KW-0472">Membrane</keyword>
<feature type="region of interest" description="Disordered" evidence="1">
    <location>
        <begin position="73"/>
        <end position="93"/>
    </location>
</feature>
<evidence type="ECO:0000256" key="2">
    <source>
        <dbReference type="SAM" id="Phobius"/>
    </source>
</evidence>
<feature type="transmembrane region" description="Helical" evidence="2">
    <location>
        <begin position="12"/>
        <end position="30"/>
    </location>
</feature>
<feature type="transmembrane region" description="Helical" evidence="2">
    <location>
        <begin position="42"/>
        <end position="59"/>
    </location>
</feature>
<keyword evidence="2" id="KW-1133">Transmembrane helix</keyword>
<gene>
    <name evidence="3" type="ORF">SAMN04488051_1144</name>
</gene>
<keyword evidence="4" id="KW-1185">Reference proteome</keyword>
<evidence type="ECO:0000313" key="3">
    <source>
        <dbReference type="EMBL" id="SEB01764.1"/>
    </source>
</evidence>
<keyword evidence="2" id="KW-0812">Transmembrane</keyword>
<evidence type="ECO:0000256" key="1">
    <source>
        <dbReference type="SAM" id="MobiDB-lite"/>
    </source>
</evidence>
<dbReference type="RefSeq" id="WP_091345261.1">
    <property type="nucleotide sequence ID" value="NZ_FNRM01000014.1"/>
</dbReference>
<sequence length="93" mass="10466">MDFGIQFGGLEYLLLYSIAGVVFVLLLWGLAKLVRWANRMPAGAYLILALFPLISLFPIPPAEIKKLQRIKQEQVKRKQESGDPPSDDEQTPP</sequence>
<evidence type="ECO:0000313" key="4">
    <source>
        <dbReference type="Proteomes" id="UP000198773"/>
    </source>
</evidence>
<accession>A0A1H4FWT1</accession>
<name>A0A1H4FWT1_ALKAM</name>
<organism evidence="3 4">
    <name type="scientific">Alkalimonas amylolytica</name>
    <dbReference type="NCBI Taxonomy" id="152573"/>
    <lineage>
        <taxon>Bacteria</taxon>
        <taxon>Pseudomonadati</taxon>
        <taxon>Pseudomonadota</taxon>
        <taxon>Gammaproteobacteria</taxon>
        <taxon>Alkalimonas</taxon>
    </lineage>
</organism>
<proteinExistence type="predicted"/>
<reference evidence="3 4" key="1">
    <citation type="submission" date="2016-10" db="EMBL/GenBank/DDBJ databases">
        <authorList>
            <person name="de Groot N.N."/>
        </authorList>
    </citation>
    <scope>NUCLEOTIDE SEQUENCE [LARGE SCALE GENOMIC DNA]</scope>
    <source>
        <strain evidence="3 4">CGMCC 1.3430</strain>
    </source>
</reference>